<dbReference type="EMBL" id="AP014608">
    <property type="protein sequence ID" value="BBA17426.1"/>
    <property type="molecule type" value="Genomic_DNA"/>
</dbReference>
<evidence type="ECO:0000313" key="5">
    <source>
        <dbReference type="Proteomes" id="UP000263619"/>
    </source>
</evidence>
<dbReference type="RefSeq" id="WP_119305678.1">
    <property type="nucleotide sequence ID" value="NZ_AP014608.1"/>
</dbReference>
<dbReference type="AlphaFoldDB" id="A0A224AC06"/>
<keyword evidence="5" id="KW-1185">Reference proteome</keyword>
<sequence>MDELNDIFSYCQKNMEKILEQLKKEIHRVRLGSKSISSFLGKIKIKCYGTFFPLIEVANISIIDNMNISIHPWDRSIISNIDKAIINANLGFMPTNKGDFIHIHLPTITEESRINFIKKIKLQTEHAKVLVREIRKKNNQRIKKLKISEDISKIGENSIQKITNEYIQKIEKFFLYKKKEILGR</sequence>
<dbReference type="FunFam" id="3.30.1360.40:FF:000001">
    <property type="entry name" value="Ribosome-recycling factor"/>
    <property type="match status" value="1"/>
</dbReference>
<proteinExistence type="inferred from homology"/>
<reference evidence="4 5" key="1">
    <citation type="submission" date="2014-06" db="EMBL/GenBank/DDBJ databases">
        <title>Genome sequence of the intracellular symbiont Blattabacterium cuenoti, strain STAT from the wood feeding cockroach Salganea taiwanensis taiwanensis.</title>
        <authorList>
            <person name="Kinjo Y."/>
            <person name="Ohkuma M."/>
            <person name="Tokuda G."/>
        </authorList>
    </citation>
    <scope>NUCLEOTIDE SEQUENCE [LARGE SCALE GENOMIC DNA]</scope>
    <source>
        <strain evidence="4 5">STAT</strain>
    </source>
</reference>
<accession>A0A224AC06</accession>
<dbReference type="Gene3D" id="3.30.1360.40">
    <property type="match status" value="1"/>
</dbReference>
<comment type="similarity">
    <text evidence="1">Belongs to the RRF family.</text>
</comment>
<keyword evidence="2" id="KW-0648">Protein biosynthesis</keyword>
<evidence type="ECO:0000259" key="3">
    <source>
        <dbReference type="Pfam" id="PF01765"/>
    </source>
</evidence>
<name>A0A224AC06_9FLAO</name>
<feature type="domain" description="Ribosome recycling factor" evidence="3">
    <location>
        <begin position="22"/>
        <end position="182"/>
    </location>
</feature>
<dbReference type="PANTHER" id="PTHR20982:SF3">
    <property type="entry name" value="MITOCHONDRIAL RIBOSOME RECYCLING FACTOR PSEUDO 1"/>
    <property type="match status" value="1"/>
</dbReference>
<dbReference type="InterPro" id="IPR036191">
    <property type="entry name" value="RRF_sf"/>
</dbReference>
<dbReference type="Gene3D" id="1.10.132.20">
    <property type="entry name" value="Ribosome-recycling factor"/>
    <property type="match status" value="1"/>
</dbReference>
<dbReference type="OrthoDB" id="9804006at2"/>
<gene>
    <name evidence="4" type="primary">frr</name>
    <name evidence="4" type="ORF">STAT_519</name>
</gene>
<protein>
    <submittedName>
        <fullName evidence="4">Ribosome recycling factor</fullName>
    </submittedName>
</protein>
<dbReference type="InterPro" id="IPR023584">
    <property type="entry name" value="Ribosome_recyc_fac_dom"/>
</dbReference>
<evidence type="ECO:0000313" key="4">
    <source>
        <dbReference type="EMBL" id="BBA17426.1"/>
    </source>
</evidence>
<dbReference type="SUPFAM" id="SSF55194">
    <property type="entry name" value="Ribosome recycling factor, RRF"/>
    <property type="match status" value="1"/>
</dbReference>
<evidence type="ECO:0000256" key="1">
    <source>
        <dbReference type="ARBA" id="ARBA00005912"/>
    </source>
</evidence>
<dbReference type="PANTHER" id="PTHR20982">
    <property type="entry name" value="RIBOSOME RECYCLING FACTOR"/>
    <property type="match status" value="1"/>
</dbReference>
<evidence type="ECO:0000256" key="2">
    <source>
        <dbReference type="ARBA" id="ARBA00022917"/>
    </source>
</evidence>
<dbReference type="GO" id="GO:0006412">
    <property type="term" value="P:translation"/>
    <property type="evidence" value="ECO:0007669"/>
    <property type="project" value="UniProtKB-KW"/>
</dbReference>
<dbReference type="NCBIfam" id="TIGR00496">
    <property type="entry name" value="frr"/>
    <property type="match status" value="1"/>
</dbReference>
<dbReference type="InterPro" id="IPR002661">
    <property type="entry name" value="Ribosome_recyc_fac"/>
</dbReference>
<dbReference type="GO" id="GO:0043023">
    <property type="term" value="F:ribosomal large subunit binding"/>
    <property type="evidence" value="ECO:0007669"/>
    <property type="project" value="TreeGrafter"/>
</dbReference>
<organism evidence="4 5">
    <name type="scientific">Blattabacterium cuenoti STAT</name>
    <dbReference type="NCBI Taxonomy" id="1457030"/>
    <lineage>
        <taxon>Bacteria</taxon>
        <taxon>Pseudomonadati</taxon>
        <taxon>Bacteroidota</taxon>
        <taxon>Flavobacteriia</taxon>
        <taxon>Flavobacteriales</taxon>
        <taxon>Blattabacteriaceae</taxon>
        <taxon>Blattabacterium</taxon>
    </lineage>
</organism>
<dbReference type="Pfam" id="PF01765">
    <property type="entry name" value="RRF"/>
    <property type="match status" value="1"/>
</dbReference>
<dbReference type="Proteomes" id="UP000263619">
    <property type="component" value="Chromosome"/>
</dbReference>